<name>A0ABY7CCW6_9BASI</name>
<sequence length="109" mass="12090">MASYLPIDSYRPLRRRTRTFLAQACAKLRVQPSGRCTFPPEISYLSALAIRHALAPPRKSFTHAERAVAFEALFGRAPPLTRTPHSSLPHIVELAAFEPASRCSEAGLF</sequence>
<reference evidence="1" key="1">
    <citation type="submission" date="2022-10" db="EMBL/GenBank/DDBJ databases">
        <title>Puccinia triticina Genome sequencing and assembly.</title>
        <authorList>
            <person name="Li C."/>
        </authorList>
    </citation>
    <scope>NUCLEOTIDE SEQUENCE</scope>
    <source>
        <strain evidence="1">Pt15</strain>
    </source>
</reference>
<keyword evidence="2" id="KW-1185">Reference proteome</keyword>
<gene>
    <name evidence="1" type="ORF">PtA15_2A922</name>
</gene>
<protein>
    <submittedName>
        <fullName evidence="1">Uncharacterized protein</fullName>
    </submittedName>
</protein>
<evidence type="ECO:0000313" key="1">
    <source>
        <dbReference type="EMBL" id="WAQ82605.1"/>
    </source>
</evidence>
<dbReference type="EMBL" id="CP110422">
    <property type="protein sequence ID" value="WAQ82605.1"/>
    <property type="molecule type" value="Genomic_DNA"/>
</dbReference>
<dbReference type="RefSeq" id="XP_053018160.1">
    <property type="nucleotide sequence ID" value="XM_053166993.1"/>
</dbReference>
<organism evidence="1 2">
    <name type="scientific">Puccinia triticina</name>
    <dbReference type="NCBI Taxonomy" id="208348"/>
    <lineage>
        <taxon>Eukaryota</taxon>
        <taxon>Fungi</taxon>
        <taxon>Dikarya</taxon>
        <taxon>Basidiomycota</taxon>
        <taxon>Pucciniomycotina</taxon>
        <taxon>Pucciniomycetes</taxon>
        <taxon>Pucciniales</taxon>
        <taxon>Pucciniaceae</taxon>
        <taxon>Puccinia</taxon>
    </lineage>
</organism>
<dbReference type="Proteomes" id="UP001164743">
    <property type="component" value="Chromosome 2A"/>
</dbReference>
<proteinExistence type="predicted"/>
<evidence type="ECO:0000313" key="2">
    <source>
        <dbReference type="Proteomes" id="UP001164743"/>
    </source>
</evidence>
<accession>A0ABY7CCW6</accession>
<dbReference type="GeneID" id="77807888"/>